<accession>A0A9D4RS13</accession>
<sequence>MVDGKTASLLGCTDRPGWSISFGAQDFATPSVSLPLVFSEVTIGEAIAAFESQSPRLVISDLLVATVSLMEWAVAGECTSDGCSFDW</sequence>
<reference evidence="1" key="2">
    <citation type="submission" date="2020-11" db="EMBL/GenBank/DDBJ databases">
        <authorList>
            <person name="McCartney M.A."/>
            <person name="Auch B."/>
            <person name="Kono T."/>
            <person name="Mallez S."/>
            <person name="Becker A."/>
            <person name="Gohl D.M."/>
            <person name="Silverstein K.A.T."/>
            <person name="Koren S."/>
            <person name="Bechman K.B."/>
            <person name="Herman A."/>
            <person name="Abrahante J.E."/>
            <person name="Garbe J."/>
        </authorList>
    </citation>
    <scope>NUCLEOTIDE SEQUENCE</scope>
    <source>
        <strain evidence="1">Duluth1</strain>
        <tissue evidence="1">Whole animal</tissue>
    </source>
</reference>
<evidence type="ECO:0000313" key="1">
    <source>
        <dbReference type="EMBL" id="KAH3879436.1"/>
    </source>
</evidence>
<dbReference type="Proteomes" id="UP000828390">
    <property type="component" value="Unassembled WGS sequence"/>
</dbReference>
<dbReference type="EMBL" id="JAIWYP010000001">
    <property type="protein sequence ID" value="KAH3879436.1"/>
    <property type="molecule type" value="Genomic_DNA"/>
</dbReference>
<reference evidence="1" key="1">
    <citation type="journal article" date="2019" name="bioRxiv">
        <title>The Genome of the Zebra Mussel, Dreissena polymorpha: A Resource for Invasive Species Research.</title>
        <authorList>
            <person name="McCartney M.A."/>
            <person name="Auch B."/>
            <person name="Kono T."/>
            <person name="Mallez S."/>
            <person name="Zhang Y."/>
            <person name="Obille A."/>
            <person name="Becker A."/>
            <person name="Abrahante J.E."/>
            <person name="Garbe J."/>
            <person name="Badalamenti J.P."/>
            <person name="Herman A."/>
            <person name="Mangelson H."/>
            <person name="Liachko I."/>
            <person name="Sullivan S."/>
            <person name="Sone E.D."/>
            <person name="Koren S."/>
            <person name="Silverstein K.A.T."/>
            <person name="Beckman K.B."/>
            <person name="Gohl D.M."/>
        </authorList>
    </citation>
    <scope>NUCLEOTIDE SEQUENCE</scope>
    <source>
        <strain evidence="1">Duluth1</strain>
        <tissue evidence="1">Whole animal</tissue>
    </source>
</reference>
<keyword evidence="2" id="KW-1185">Reference proteome</keyword>
<evidence type="ECO:0000313" key="2">
    <source>
        <dbReference type="Proteomes" id="UP000828390"/>
    </source>
</evidence>
<dbReference type="AlphaFoldDB" id="A0A9D4RS13"/>
<gene>
    <name evidence="1" type="ORF">DPMN_003339</name>
</gene>
<comment type="caution">
    <text evidence="1">The sequence shown here is derived from an EMBL/GenBank/DDBJ whole genome shotgun (WGS) entry which is preliminary data.</text>
</comment>
<protein>
    <submittedName>
        <fullName evidence="1">Uncharacterized protein</fullName>
    </submittedName>
</protein>
<name>A0A9D4RS13_DREPO</name>
<proteinExistence type="predicted"/>
<organism evidence="1 2">
    <name type="scientific">Dreissena polymorpha</name>
    <name type="common">Zebra mussel</name>
    <name type="synonym">Mytilus polymorpha</name>
    <dbReference type="NCBI Taxonomy" id="45954"/>
    <lineage>
        <taxon>Eukaryota</taxon>
        <taxon>Metazoa</taxon>
        <taxon>Spiralia</taxon>
        <taxon>Lophotrochozoa</taxon>
        <taxon>Mollusca</taxon>
        <taxon>Bivalvia</taxon>
        <taxon>Autobranchia</taxon>
        <taxon>Heteroconchia</taxon>
        <taxon>Euheterodonta</taxon>
        <taxon>Imparidentia</taxon>
        <taxon>Neoheterodontei</taxon>
        <taxon>Myida</taxon>
        <taxon>Dreissenoidea</taxon>
        <taxon>Dreissenidae</taxon>
        <taxon>Dreissena</taxon>
    </lineage>
</organism>